<dbReference type="Gene3D" id="3.40.390.10">
    <property type="entry name" value="Collagenase (Catalytic Domain)"/>
    <property type="match status" value="1"/>
</dbReference>
<evidence type="ECO:0000256" key="5">
    <source>
        <dbReference type="SAM" id="SignalP"/>
    </source>
</evidence>
<dbReference type="GO" id="GO:0006509">
    <property type="term" value="P:membrane protein ectodomain proteolysis"/>
    <property type="evidence" value="ECO:0007669"/>
    <property type="project" value="TreeGrafter"/>
</dbReference>
<name>A0A0C9SEI2_AMBAM</name>
<sequence length="346" mass="39168">MRPQSFQGFLVICLLVFVASRAEHSEEDHVEMEEDKIILGIYIVYDDAFIKNFLFNKGDKPFNDYFTALCNAAEAYFKDLRDPRVMLALAGTSRLEEKNIIQTTLKDRKTYVDGEKTLDKFYDIMTWNESLPEGVDVVFLVTGTETWITEEAVTNEWKGLAAPKSICFSAKTVQAKAVGIVYDDGKNFNGVPVLALQVAMLLGASKDSKRGKYCPSSQGYLTSSKDGGSRPALSACSRSALREFYFKNKDKDYICWNDFPKAAQPGNKRLPVDFYLEKDHDICESESTRRRTLYTCENIANAKRLLDCQVACCDYWQNREWFQKRVAAPDGTSCGKNTICLRGQCV</sequence>
<proteinExistence type="evidence at transcript level"/>
<dbReference type="PANTHER" id="PTHR11905:SF159">
    <property type="entry name" value="ADAM METALLOPROTEASE"/>
    <property type="match status" value="1"/>
</dbReference>
<feature type="signal peptide" evidence="5">
    <location>
        <begin position="1"/>
        <end position="22"/>
    </location>
</feature>
<organism evidence="6">
    <name type="scientific">Amblyomma americanum</name>
    <name type="common">Lone star tick</name>
    <dbReference type="NCBI Taxonomy" id="6943"/>
    <lineage>
        <taxon>Eukaryota</taxon>
        <taxon>Metazoa</taxon>
        <taxon>Ecdysozoa</taxon>
        <taxon>Arthropoda</taxon>
        <taxon>Chelicerata</taxon>
        <taxon>Arachnida</taxon>
        <taxon>Acari</taxon>
        <taxon>Parasitiformes</taxon>
        <taxon>Ixodida</taxon>
        <taxon>Ixodoidea</taxon>
        <taxon>Ixodidae</taxon>
        <taxon>Amblyomminae</taxon>
        <taxon>Amblyomma</taxon>
    </lineage>
</organism>
<evidence type="ECO:0000256" key="2">
    <source>
        <dbReference type="ARBA" id="ARBA00022801"/>
    </source>
</evidence>
<keyword evidence="3" id="KW-0862">Zinc</keyword>
<keyword evidence="1 6" id="KW-0645">Protease</keyword>
<protein>
    <submittedName>
        <fullName evidence="6">Putative secreted metalloprotease</fullName>
    </submittedName>
</protein>
<keyword evidence="5" id="KW-0732">Signal</keyword>
<evidence type="ECO:0000256" key="3">
    <source>
        <dbReference type="ARBA" id="ARBA00022833"/>
    </source>
</evidence>
<evidence type="ECO:0000256" key="1">
    <source>
        <dbReference type="ARBA" id="ARBA00022670"/>
    </source>
</evidence>
<keyword evidence="2" id="KW-0378">Hydrolase</keyword>
<evidence type="ECO:0000256" key="4">
    <source>
        <dbReference type="ARBA" id="ARBA00023049"/>
    </source>
</evidence>
<feature type="chain" id="PRO_5002202814" evidence="5">
    <location>
        <begin position="23"/>
        <end position="346"/>
    </location>
</feature>
<reference evidence="6" key="1">
    <citation type="journal article" date="2015" name="PLoS ONE">
        <title>An Insight into the Sialome of the Lone Star Tick, Amblyomma americanum, with a Glimpse on Its Time Dependent Gene Expression.</title>
        <authorList>
            <person name="Karim S."/>
            <person name="Ribeiro J.M."/>
        </authorList>
    </citation>
    <scope>NUCLEOTIDE SEQUENCE</scope>
    <source>
        <tissue evidence="6">Salivary gland</tissue>
    </source>
</reference>
<evidence type="ECO:0000313" key="6">
    <source>
        <dbReference type="EMBL" id="JAG92707.1"/>
    </source>
</evidence>
<dbReference type="PANTHER" id="PTHR11905">
    <property type="entry name" value="ADAM A DISINTEGRIN AND METALLOPROTEASE DOMAIN"/>
    <property type="match status" value="1"/>
</dbReference>
<dbReference type="InterPro" id="IPR024079">
    <property type="entry name" value="MetalloPept_cat_dom_sf"/>
</dbReference>
<dbReference type="GO" id="GO:0008237">
    <property type="term" value="F:metallopeptidase activity"/>
    <property type="evidence" value="ECO:0007669"/>
    <property type="project" value="UniProtKB-KW"/>
</dbReference>
<accession>A0A0C9SEI2</accession>
<dbReference type="EMBL" id="GBZX01000033">
    <property type="protein sequence ID" value="JAG92707.1"/>
    <property type="molecule type" value="mRNA"/>
</dbReference>
<dbReference type="SUPFAM" id="SSF55486">
    <property type="entry name" value="Metalloproteases ('zincins'), catalytic domain"/>
    <property type="match status" value="1"/>
</dbReference>
<dbReference type="AlphaFoldDB" id="A0A0C9SEI2"/>
<keyword evidence="4 6" id="KW-0482">Metalloprotease</keyword>